<gene>
    <name evidence="4" type="ORF">J437_LFUL010292</name>
</gene>
<dbReference type="InterPro" id="IPR036551">
    <property type="entry name" value="Flavin_trans-like"/>
</dbReference>
<reference evidence="4" key="1">
    <citation type="submission" date="2013-04" db="EMBL/GenBank/DDBJ databases">
        <authorList>
            <person name="Qu J."/>
            <person name="Murali S.C."/>
            <person name="Bandaranaike D."/>
            <person name="Bellair M."/>
            <person name="Blankenburg K."/>
            <person name="Chao H."/>
            <person name="Dinh H."/>
            <person name="Doddapaneni H."/>
            <person name="Downs B."/>
            <person name="Dugan-Rocha S."/>
            <person name="Elkadiri S."/>
            <person name="Gnanaolivu R.D."/>
            <person name="Hernandez B."/>
            <person name="Javaid M."/>
            <person name="Jayaseelan J.C."/>
            <person name="Lee S."/>
            <person name="Li M."/>
            <person name="Ming W."/>
            <person name="Munidasa M."/>
            <person name="Muniz J."/>
            <person name="Nguyen L."/>
            <person name="Ongeri F."/>
            <person name="Osuji N."/>
            <person name="Pu L.-L."/>
            <person name="Puazo M."/>
            <person name="Qu C."/>
            <person name="Quiroz J."/>
            <person name="Raj R."/>
            <person name="Weissenberger G."/>
            <person name="Xin Y."/>
            <person name="Zou X."/>
            <person name="Han Y."/>
            <person name="Richards S."/>
            <person name="Worley K."/>
            <person name="Muzny D."/>
            <person name="Gibbs R."/>
        </authorList>
    </citation>
    <scope>NUCLEOTIDE SEQUENCE</scope>
    <source>
        <strain evidence="4">Sampled in the wild</strain>
    </source>
</reference>
<comment type="similarity">
    <text evidence="2">Belongs to the HFCD (homooligomeric flavin containing Cys decarboxylase) superfamily.</text>
</comment>
<evidence type="ECO:0000259" key="3">
    <source>
        <dbReference type="Pfam" id="PF02441"/>
    </source>
</evidence>
<comment type="caution">
    <text evidence="4">The sequence shown here is derived from an EMBL/GenBank/DDBJ whole genome shotgun (WGS) entry which is preliminary data.</text>
</comment>
<evidence type="ECO:0000313" key="5">
    <source>
        <dbReference type="Proteomes" id="UP000792457"/>
    </source>
</evidence>
<organism evidence="4 5">
    <name type="scientific">Ladona fulva</name>
    <name type="common">Scarce chaser dragonfly</name>
    <name type="synonym">Libellula fulva</name>
    <dbReference type="NCBI Taxonomy" id="123851"/>
    <lineage>
        <taxon>Eukaryota</taxon>
        <taxon>Metazoa</taxon>
        <taxon>Ecdysozoa</taxon>
        <taxon>Arthropoda</taxon>
        <taxon>Hexapoda</taxon>
        <taxon>Insecta</taxon>
        <taxon>Pterygota</taxon>
        <taxon>Palaeoptera</taxon>
        <taxon>Odonata</taxon>
        <taxon>Epiprocta</taxon>
        <taxon>Anisoptera</taxon>
        <taxon>Libelluloidea</taxon>
        <taxon>Libellulidae</taxon>
        <taxon>Ladona</taxon>
    </lineage>
</organism>
<evidence type="ECO:0000256" key="1">
    <source>
        <dbReference type="ARBA" id="ARBA00022993"/>
    </source>
</evidence>
<feature type="domain" description="Flavoprotein" evidence="3">
    <location>
        <begin position="4"/>
        <end position="223"/>
    </location>
</feature>
<evidence type="ECO:0000313" key="4">
    <source>
        <dbReference type="EMBL" id="KAG8231614.1"/>
    </source>
</evidence>
<dbReference type="Gene3D" id="3.40.50.1950">
    <property type="entry name" value="Flavin prenyltransferase-like"/>
    <property type="match status" value="1"/>
</dbReference>
<dbReference type="OrthoDB" id="1532798at2759"/>
<name>A0A8K0KCE6_LADFU</name>
<dbReference type="GO" id="GO:0010181">
    <property type="term" value="F:FMN binding"/>
    <property type="evidence" value="ECO:0007669"/>
    <property type="project" value="TreeGrafter"/>
</dbReference>
<dbReference type="GO" id="GO:0015937">
    <property type="term" value="P:coenzyme A biosynthetic process"/>
    <property type="evidence" value="ECO:0007669"/>
    <property type="project" value="UniProtKB-KW"/>
</dbReference>
<dbReference type="Proteomes" id="UP000792457">
    <property type="component" value="Unassembled WGS sequence"/>
</dbReference>
<keyword evidence="1" id="KW-0173">Coenzyme A biosynthesis</keyword>
<dbReference type="GO" id="GO:0004633">
    <property type="term" value="F:phosphopantothenoylcysteine decarboxylase activity"/>
    <property type="evidence" value="ECO:0007669"/>
    <property type="project" value="TreeGrafter"/>
</dbReference>
<dbReference type="SUPFAM" id="SSF52507">
    <property type="entry name" value="Homo-oligomeric flavin-containing Cys decarboxylases, HFCD"/>
    <property type="match status" value="1"/>
</dbReference>
<dbReference type="PANTHER" id="PTHR14359:SF6">
    <property type="entry name" value="PHOSPHOPANTOTHENOYLCYSTEINE DECARBOXYLASE"/>
    <property type="match status" value="1"/>
</dbReference>
<protein>
    <recommendedName>
        <fullName evidence="3">Flavoprotein domain-containing protein</fullName>
    </recommendedName>
</protein>
<reference evidence="4" key="2">
    <citation type="submission" date="2017-10" db="EMBL/GenBank/DDBJ databases">
        <title>Ladona fulva Genome sequencing and assembly.</title>
        <authorList>
            <person name="Murali S."/>
            <person name="Richards S."/>
            <person name="Bandaranaike D."/>
            <person name="Bellair M."/>
            <person name="Blankenburg K."/>
            <person name="Chao H."/>
            <person name="Dinh H."/>
            <person name="Doddapaneni H."/>
            <person name="Dugan-Rocha S."/>
            <person name="Elkadiri S."/>
            <person name="Gnanaolivu R."/>
            <person name="Hernandez B."/>
            <person name="Skinner E."/>
            <person name="Javaid M."/>
            <person name="Lee S."/>
            <person name="Li M."/>
            <person name="Ming W."/>
            <person name="Munidasa M."/>
            <person name="Muniz J."/>
            <person name="Nguyen L."/>
            <person name="Hughes D."/>
            <person name="Osuji N."/>
            <person name="Pu L.-L."/>
            <person name="Puazo M."/>
            <person name="Qu C."/>
            <person name="Quiroz J."/>
            <person name="Raj R."/>
            <person name="Weissenberger G."/>
            <person name="Xin Y."/>
            <person name="Zou X."/>
            <person name="Han Y."/>
            <person name="Worley K."/>
            <person name="Muzny D."/>
            <person name="Gibbs R."/>
        </authorList>
    </citation>
    <scope>NUCLEOTIDE SEQUENCE</scope>
    <source>
        <strain evidence="4">Sampled in the wild</strain>
    </source>
</reference>
<evidence type="ECO:0000256" key="2">
    <source>
        <dbReference type="ARBA" id="ARBA00038350"/>
    </source>
</evidence>
<proteinExistence type="inferred from homology"/>
<sequence length="236" mass="25942">MVGKNILIGVTGSVATIKLPLLAQGFISEGSDVRLKIVTTERARHFYDTDSIAREVLKGQSLSSESCSGIKENSSREIEVDLAKDVSKKDEGKVEILGDEDEWAAWSRIGDPVLHIELCKWADVFVIAPLDANTMGKLTNGICDNLLTCVFRAWDVKKKPLVFCPAMNTKMWTHPITEEQVNRLVSWGLIYVPPISKKLACGDEGTGAMAEYGTIIEVVMDALKRNIEVQEKSSGS</sequence>
<accession>A0A8K0KCE6</accession>
<dbReference type="EMBL" id="KZ308563">
    <property type="protein sequence ID" value="KAG8231614.1"/>
    <property type="molecule type" value="Genomic_DNA"/>
</dbReference>
<dbReference type="PANTHER" id="PTHR14359">
    <property type="entry name" value="HOMO-OLIGOMERIC FLAVIN CONTAINING CYS DECARBOXYLASE FAMILY"/>
    <property type="match status" value="1"/>
</dbReference>
<dbReference type="Pfam" id="PF02441">
    <property type="entry name" value="Flavoprotein"/>
    <property type="match status" value="1"/>
</dbReference>
<dbReference type="GO" id="GO:0071513">
    <property type="term" value="C:phosphopantothenoylcysteine decarboxylase complex"/>
    <property type="evidence" value="ECO:0007669"/>
    <property type="project" value="TreeGrafter"/>
</dbReference>
<dbReference type="InterPro" id="IPR003382">
    <property type="entry name" value="Flavoprotein"/>
</dbReference>
<keyword evidence="5" id="KW-1185">Reference proteome</keyword>
<dbReference type="AlphaFoldDB" id="A0A8K0KCE6"/>